<dbReference type="EMBL" id="BPVZ01000056">
    <property type="protein sequence ID" value="GKV20993.1"/>
    <property type="molecule type" value="Genomic_DNA"/>
</dbReference>
<evidence type="ECO:0000313" key="2">
    <source>
        <dbReference type="Proteomes" id="UP001054252"/>
    </source>
</evidence>
<organism evidence="1 2">
    <name type="scientific">Rubroshorea leprosula</name>
    <dbReference type="NCBI Taxonomy" id="152421"/>
    <lineage>
        <taxon>Eukaryota</taxon>
        <taxon>Viridiplantae</taxon>
        <taxon>Streptophyta</taxon>
        <taxon>Embryophyta</taxon>
        <taxon>Tracheophyta</taxon>
        <taxon>Spermatophyta</taxon>
        <taxon>Magnoliopsida</taxon>
        <taxon>eudicotyledons</taxon>
        <taxon>Gunneridae</taxon>
        <taxon>Pentapetalae</taxon>
        <taxon>rosids</taxon>
        <taxon>malvids</taxon>
        <taxon>Malvales</taxon>
        <taxon>Dipterocarpaceae</taxon>
        <taxon>Rubroshorea</taxon>
    </lineage>
</organism>
<name>A0AAV5K252_9ROSI</name>
<sequence length="46" mass="5215">MPQLTAAERSMVDDYVDFCIFHNSSSPSGSNPLKKAWLFPLQPKLF</sequence>
<dbReference type="Proteomes" id="UP001054252">
    <property type="component" value="Unassembled WGS sequence"/>
</dbReference>
<protein>
    <submittedName>
        <fullName evidence="1">Uncharacterized protein</fullName>
    </submittedName>
</protein>
<comment type="caution">
    <text evidence="1">The sequence shown here is derived from an EMBL/GenBank/DDBJ whole genome shotgun (WGS) entry which is preliminary data.</text>
</comment>
<dbReference type="AlphaFoldDB" id="A0AAV5K252"/>
<reference evidence="1 2" key="1">
    <citation type="journal article" date="2021" name="Commun. Biol.">
        <title>The genome of Shorea leprosula (Dipterocarpaceae) highlights the ecological relevance of drought in aseasonal tropical rainforests.</title>
        <authorList>
            <person name="Ng K.K.S."/>
            <person name="Kobayashi M.J."/>
            <person name="Fawcett J.A."/>
            <person name="Hatakeyama M."/>
            <person name="Paape T."/>
            <person name="Ng C.H."/>
            <person name="Ang C.C."/>
            <person name="Tnah L.H."/>
            <person name="Lee C.T."/>
            <person name="Nishiyama T."/>
            <person name="Sese J."/>
            <person name="O'Brien M.J."/>
            <person name="Copetti D."/>
            <person name="Mohd Noor M.I."/>
            <person name="Ong R.C."/>
            <person name="Putra M."/>
            <person name="Sireger I.Z."/>
            <person name="Indrioko S."/>
            <person name="Kosugi Y."/>
            <person name="Izuno A."/>
            <person name="Isagi Y."/>
            <person name="Lee S.L."/>
            <person name="Shimizu K.K."/>
        </authorList>
    </citation>
    <scope>NUCLEOTIDE SEQUENCE [LARGE SCALE GENOMIC DNA]</scope>
    <source>
        <strain evidence="1">214</strain>
    </source>
</reference>
<proteinExistence type="predicted"/>
<keyword evidence="2" id="KW-1185">Reference proteome</keyword>
<accession>A0AAV5K252</accession>
<gene>
    <name evidence="1" type="ORF">SLEP1_g31028</name>
</gene>
<evidence type="ECO:0000313" key="1">
    <source>
        <dbReference type="EMBL" id="GKV20993.1"/>
    </source>
</evidence>